<evidence type="ECO:0000313" key="2">
    <source>
        <dbReference type="EMBL" id="AKA67438.1"/>
    </source>
</evidence>
<evidence type="ECO:0000259" key="1">
    <source>
        <dbReference type="Pfam" id="PF17032"/>
    </source>
</evidence>
<dbReference type="RefSeq" id="WP_029160503.1">
    <property type="nucleotide sequence ID" value="NZ_CP009933.1"/>
</dbReference>
<dbReference type="HOGENOM" id="CLU_138383_0_0_9"/>
<gene>
    <name evidence="2" type="ORF">CSCA_0313</name>
</gene>
<dbReference type="InterPro" id="IPR031493">
    <property type="entry name" value="Zinc_ribbon_15"/>
</dbReference>
<dbReference type="AlphaFoldDB" id="A0A0E3M6C5"/>
<proteinExistence type="predicted"/>
<dbReference type="Pfam" id="PF17032">
    <property type="entry name" value="Zn_ribbon_15"/>
    <property type="match status" value="1"/>
</dbReference>
<feature type="domain" description="Zinc-ribbon 15" evidence="1">
    <location>
        <begin position="22"/>
        <end position="122"/>
    </location>
</feature>
<dbReference type="EMBL" id="CP009933">
    <property type="protein sequence ID" value="AKA67438.1"/>
    <property type="molecule type" value="Genomic_DNA"/>
</dbReference>
<dbReference type="STRING" id="1548.CSCA_0313"/>
<protein>
    <recommendedName>
        <fullName evidence="1">Zinc-ribbon 15 domain-containing protein</fullName>
    </recommendedName>
</protein>
<evidence type="ECO:0000313" key="3">
    <source>
        <dbReference type="Proteomes" id="UP000033115"/>
    </source>
</evidence>
<reference evidence="2 3" key="1">
    <citation type="journal article" date="2015" name="J. Biotechnol.">
        <title>Complete genome sequence of a malodorant-producing acetogen, Clostridium scatologenes ATCC 25775(T).</title>
        <authorList>
            <person name="Zhu Z."/>
            <person name="Guo T."/>
            <person name="Zheng H."/>
            <person name="Song T."/>
            <person name="Ouyang P."/>
            <person name="Xie J."/>
        </authorList>
    </citation>
    <scope>NUCLEOTIDE SEQUENCE [LARGE SCALE GENOMIC DNA]</scope>
    <source>
        <strain evidence="2 3">ATCC 25775</strain>
    </source>
</reference>
<keyword evidence="3" id="KW-1185">Reference proteome</keyword>
<dbReference type="PANTHER" id="PTHR36718">
    <property type="entry name" value="OS05G0435400 PROTEIN"/>
    <property type="match status" value="1"/>
</dbReference>
<dbReference type="KEGG" id="csq:CSCA_0313"/>
<dbReference type="InterPro" id="IPR053281">
    <property type="entry name" value="Double_zinc_ribbon"/>
</dbReference>
<organism evidence="2 3">
    <name type="scientific">Clostridium scatologenes</name>
    <dbReference type="NCBI Taxonomy" id="1548"/>
    <lineage>
        <taxon>Bacteria</taxon>
        <taxon>Bacillati</taxon>
        <taxon>Bacillota</taxon>
        <taxon>Clostridia</taxon>
        <taxon>Eubacteriales</taxon>
        <taxon>Clostridiaceae</taxon>
        <taxon>Clostridium</taxon>
    </lineage>
</organism>
<accession>A0A0E3M6C5</accession>
<sequence>MFFIGIFGVEDKQKQIKDINTINCKNCNGIRHILIKQYSFFHIFFIPIFKWNIRYLLICNNCNTIYEIPKEKGIRAENGEDSAITYWDLKIIGNYNGAQAQLRCSRCGRGIDSNFEFCPYCGERLRY</sequence>
<dbReference type="Proteomes" id="UP000033115">
    <property type="component" value="Chromosome"/>
</dbReference>
<dbReference type="PANTHER" id="PTHR36718:SF1">
    <property type="entry name" value="DOUBLE ZINC RIBBON PROTEIN MJ0416"/>
    <property type="match status" value="1"/>
</dbReference>
<name>A0A0E3M6C5_CLOSL</name>